<organism evidence="4 5">
    <name type="scientific">Candidatus Methanoperedens nitratireducens</name>
    <dbReference type="NCBI Taxonomy" id="1392998"/>
    <lineage>
        <taxon>Archaea</taxon>
        <taxon>Methanobacteriati</taxon>
        <taxon>Methanobacteriota</taxon>
        <taxon>Stenosarchaea group</taxon>
        <taxon>Methanomicrobia</taxon>
        <taxon>Methanosarcinales</taxon>
        <taxon>ANME-2 cluster</taxon>
        <taxon>Candidatus Methanoperedentaceae</taxon>
        <taxon>Candidatus Methanoperedens</taxon>
    </lineage>
</organism>
<gene>
    <name evidence="4" type="ORF">MPEBLZ_04337</name>
</gene>
<protein>
    <submittedName>
        <fullName evidence="4">Alginate lyase</fullName>
    </submittedName>
</protein>
<dbReference type="Proteomes" id="UP000050360">
    <property type="component" value="Unassembled WGS sequence"/>
</dbReference>
<evidence type="ECO:0000313" key="5">
    <source>
        <dbReference type="Proteomes" id="UP000050360"/>
    </source>
</evidence>
<evidence type="ECO:0000313" key="4">
    <source>
        <dbReference type="EMBL" id="KPQ41116.1"/>
    </source>
</evidence>
<evidence type="ECO:0000256" key="2">
    <source>
        <dbReference type="ARBA" id="ARBA00023239"/>
    </source>
</evidence>
<reference evidence="4 5" key="1">
    <citation type="submission" date="2015-09" db="EMBL/GenBank/DDBJ databases">
        <title>A metagenomics-based metabolic model of nitrate-dependent anaerobic oxidation of methane by Methanoperedens-like archaea.</title>
        <authorList>
            <person name="Arshad A."/>
            <person name="Speth D.R."/>
            <person name="De Graaf R.M."/>
            <person name="Op Den Camp H.J."/>
            <person name="Jetten M.S."/>
            <person name="Welte C.U."/>
        </authorList>
    </citation>
    <scope>NUCLEOTIDE SEQUENCE [LARGE SCALE GENOMIC DNA]</scope>
</reference>
<dbReference type="GO" id="GO:0042597">
    <property type="term" value="C:periplasmic space"/>
    <property type="evidence" value="ECO:0007669"/>
    <property type="project" value="InterPro"/>
</dbReference>
<name>A0A0P8CF51_9EURY</name>
<dbReference type="SUPFAM" id="SSF48230">
    <property type="entry name" value="Chondroitin AC/alginate lyase"/>
    <property type="match status" value="1"/>
</dbReference>
<comment type="caution">
    <text evidence="4">The sequence shown here is derived from an EMBL/GenBank/DDBJ whole genome shotgun (WGS) entry which is preliminary data.</text>
</comment>
<sequence length="158" mass="17737">DYFSETPYSSDGVYNPDADRSDYYGAIAVGKAVRNLGLAYALTGENKYADKAVQLINAWSVNPETRMNPKFTDFNGQSYVEIPITLTGMFYGADLIWNYQGWNVADKNVFKSWVGDISTSRGRSKESTPTNYENWKVLFVSSSAVITGDNNDMDWAFQ</sequence>
<dbReference type="InterPro" id="IPR008929">
    <property type="entry name" value="Chondroitin_lyas"/>
</dbReference>
<accession>A0A0P8CF51</accession>
<keyword evidence="1" id="KW-0732">Signal</keyword>
<dbReference type="GO" id="GO:0016829">
    <property type="term" value="F:lyase activity"/>
    <property type="evidence" value="ECO:0007669"/>
    <property type="project" value="UniProtKB-KW"/>
</dbReference>
<proteinExistence type="predicted"/>
<keyword evidence="2 4" id="KW-0456">Lyase</keyword>
<dbReference type="AlphaFoldDB" id="A0A0P8CF51"/>
<feature type="non-terminal residue" evidence="4">
    <location>
        <position position="1"/>
    </location>
</feature>
<feature type="non-terminal residue" evidence="4">
    <location>
        <position position="158"/>
    </location>
</feature>
<evidence type="ECO:0000256" key="1">
    <source>
        <dbReference type="ARBA" id="ARBA00022729"/>
    </source>
</evidence>
<dbReference type="Pfam" id="PF05426">
    <property type="entry name" value="Alginate_lyase"/>
    <property type="match status" value="1"/>
</dbReference>
<feature type="domain" description="Alginate lyase" evidence="3">
    <location>
        <begin position="8"/>
        <end position="157"/>
    </location>
</feature>
<dbReference type="EMBL" id="LKCM01000435">
    <property type="protein sequence ID" value="KPQ41116.1"/>
    <property type="molecule type" value="Genomic_DNA"/>
</dbReference>
<dbReference type="InterPro" id="IPR008397">
    <property type="entry name" value="Alginate_lyase_dom"/>
</dbReference>
<dbReference type="Gene3D" id="1.50.10.100">
    <property type="entry name" value="Chondroitin AC/alginate lyase"/>
    <property type="match status" value="1"/>
</dbReference>
<evidence type="ECO:0000259" key="3">
    <source>
        <dbReference type="Pfam" id="PF05426"/>
    </source>
</evidence>